<keyword evidence="1" id="KW-0472">Membrane</keyword>
<evidence type="ECO:0000259" key="2">
    <source>
        <dbReference type="Pfam" id="PF07331"/>
    </source>
</evidence>
<proteinExistence type="predicted"/>
<evidence type="ECO:0000313" key="3">
    <source>
        <dbReference type="EMBL" id="MCW8085363.1"/>
    </source>
</evidence>
<feature type="transmembrane region" description="Helical" evidence="1">
    <location>
        <begin position="77"/>
        <end position="108"/>
    </location>
</feature>
<dbReference type="RefSeq" id="WP_301589254.1">
    <property type="nucleotide sequence ID" value="NZ_JAPFQI010000003.1"/>
</dbReference>
<feature type="domain" description="DUF1468" evidence="2">
    <location>
        <begin position="12"/>
        <end position="143"/>
    </location>
</feature>
<dbReference type="Pfam" id="PF07331">
    <property type="entry name" value="TctB"/>
    <property type="match status" value="1"/>
</dbReference>
<name>A0ABT3NT69_9PROT</name>
<organism evidence="3 4">
    <name type="scientific">Sabulicella glaciei</name>
    <dbReference type="NCBI Taxonomy" id="2984948"/>
    <lineage>
        <taxon>Bacteria</taxon>
        <taxon>Pseudomonadati</taxon>
        <taxon>Pseudomonadota</taxon>
        <taxon>Alphaproteobacteria</taxon>
        <taxon>Acetobacterales</taxon>
        <taxon>Acetobacteraceae</taxon>
        <taxon>Sabulicella</taxon>
    </lineage>
</organism>
<accession>A0ABT3NT69</accession>
<feature type="transmembrane region" description="Helical" evidence="1">
    <location>
        <begin position="43"/>
        <end position="65"/>
    </location>
</feature>
<dbReference type="InterPro" id="IPR009936">
    <property type="entry name" value="DUF1468"/>
</dbReference>
<keyword evidence="1" id="KW-0812">Transmembrane</keyword>
<dbReference type="Proteomes" id="UP001526430">
    <property type="component" value="Unassembled WGS sequence"/>
</dbReference>
<comment type="caution">
    <text evidence="3">The sequence shown here is derived from an EMBL/GenBank/DDBJ whole genome shotgun (WGS) entry which is preliminary data.</text>
</comment>
<keyword evidence="1" id="KW-1133">Transmembrane helix</keyword>
<protein>
    <submittedName>
        <fullName evidence="3">Tripartite tricarboxylate transporter TctB family protein</fullName>
    </submittedName>
</protein>
<keyword evidence="4" id="KW-1185">Reference proteome</keyword>
<evidence type="ECO:0000256" key="1">
    <source>
        <dbReference type="SAM" id="Phobius"/>
    </source>
</evidence>
<gene>
    <name evidence="3" type="ORF">OF850_06980</name>
</gene>
<feature type="transmembrane region" description="Helical" evidence="1">
    <location>
        <begin position="120"/>
        <end position="141"/>
    </location>
</feature>
<evidence type="ECO:0000313" key="4">
    <source>
        <dbReference type="Proteomes" id="UP001526430"/>
    </source>
</evidence>
<dbReference type="EMBL" id="JAPFQI010000003">
    <property type="protein sequence ID" value="MCW8085363.1"/>
    <property type="molecule type" value="Genomic_DNA"/>
</dbReference>
<sequence>MTTSRDYMDMLGGAVLTVFGLWFMLHAFGEYNIGELRRMGPGFFPAVLGGLVAGFGALIFLPALFRAGTRVQFDTRPFLAIVAGILAFAFVVEPFGLVAATAVLVGITAMGRVAIRPVEIAIMAVCLAAIAVLVFSWGLGIPLHPFRWNF</sequence>
<reference evidence="3 4" key="1">
    <citation type="submission" date="2022-10" db="EMBL/GenBank/DDBJ databases">
        <title>Roseococcus glaciei nov., sp. nov., isolated from glacier.</title>
        <authorList>
            <person name="Liu Q."/>
            <person name="Xin Y.-H."/>
        </authorList>
    </citation>
    <scope>NUCLEOTIDE SEQUENCE [LARGE SCALE GENOMIC DNA]</scope>
    <source>
        <strain evidence="3 4">MDT2-1-1</strain>
    </source>
</reference>